<comment type="caution">
    <text evidence="1">The sequence shown here is derived from an EMBL/GenBank/DDBJ whole genome shotgun (WGS) entry which is preliminary data.</text>
</comment>
<keyword evidence="2" id="KW-1185">Reference proteome</keyword>
<reference evidence="2" key="1">
    <citation type="submission" date="2020-09" db="EMBL/GenBank/DDBJ databases">
        <title>The genome sequence of strain Labrenzia suaedae 4C16A.</title>
        <authorList>
            <person name="Liu Y."/>
        </authorList>
    </citation>
    <scope>NUCLEOTIDE SEQUENCE [LARGE SCALE GENOMIC DNA]</scope>
    <source>
        <strain evidence="2">4C16A</strain>
    </source>
</reference>
<name>A0ABR9CH23_9HYPH</name>
<dbReference type="Proteomes" id="UP000632063">
    <property type="component" value="Unassembled WGS sequence"/>
</dbReference>
<dbReference type="RefSeq" id="WP_192145668.1">
    <property type="nucleotide sequence ID" value="NZ_JACYXI010000001.1"/>
</dbReference>
<gene>
    <name evidence="1" type="ORF">IG616_01285</name>
</gene>
<dbReference type="EMBL" id="JACYXI010000001">
    <property type="protein sequence ID" value="MBD8890167.1"/>
    <property type="molecule type" value="Genomic_DNA"/>
</dbReference>
<proteinExistence type="predicted"/>
<organism evidence="1 2">
    <name type="scientific">Roseibium litorale</name>
    <dbReference type="NCBI Taxonomy" id="2803841"/>
    <lineage>
        <taxon>Bacteria</taxon>
        <taxon>Pseudomonadati</taxon>
        <taxon>Pseudomonadota</taxon>
        <taxon>Alphaproteobacteria</taxon>
        <taxon>Hyphomicrobiales</taxon>
        <taxon>Stappiaceae</taxon>
        <taxon>Roseibium</taxon>
    </lineage>
</organism>
<reference evidence="1 2" key="2">
    <citation type="journal article" date="2021" name="Int. J. Syst. Evol. Microbiol.">
        <title>Roseibium litorale sp. nov., isolated from a tidal flat sediment and proposal for the reclassification of Labrenzia polysiphoniae as Roseibium polysiphoniae comb. nov.</title>
        <authorList>
            <person name="Liu Y."/>
            <person name="Pei T."/>
            <person name="Du J."/>
            <person name="Chao M."/>
            <person name="Deng M.R."/>
            <person name="Zhu H."/>
        </authorList>
    </citation>
    <scope>NUCLEOTIDE SEQUENCE [LARGE SCALE GENOMIC DNA]</scope>
    <source>
        <strain evidence="1 2">4C16A</strain>
    </source>
</reference>
<accession>A0ABR9CH23</accession>
<evidence type="ECO:0000313" key="2">
    <source>
        <dbReference type="Proteomes" id="UP000632063"/>
    </source>
</evidence>
<protein>
    <submittedName>
        <fullName evidence="1">Helix-turn-helix domain-containing protein</fullName>
    </submittedName>
</protein>
<evidence type="ECO:0000313" key="1">
    <source>
        <dbReference type="EMBL" id="MBD8890167.1"/>
    </source>
</evidence>
<sequence>MSTVGGKGRSMQVPAHVQTYVQILGEDLAVDFLLKFGGAPLYLAKNPKRAEYVEMVGTERATLLAEVLGAGTYVKPPLAKPWIIHKLAERGLARKQIARLVHMDESSVRRIFATERERQAQLDLF</sequence>